<name>A0ACC2JDM1_9PEZI</name>
<proteinExistence type="predicted"/>
<reference evidence="1" key="1">
    <citation type="submission" date="2022-12" db="EMBL/GenBank/DDBJ databases">
        <title>Genome Sequence of Lasiodiplodia mahajangana.</title>
        <authorList>
            <person name="Buettner E."/>
        </authorList>
    </citation>
    <scope>NUCLEOTIDE SEQUENCE</scope>
    <source>
        <strain evidence="1">VT137</strain>
    </source>
</reference>
<evidence type="ECO:0000313" key="2">
    <source>
        <dbReference type="Proteomes" id="UP001153332"/>
    </source>
</evidence>
<comment type="caution">
    <text evidence="1">The sequence shown here is derived from an EMBL/GenBank/DDBJ whole genome shotgun (WGS) entry which is preliminary data.</text>
</comment>
<protein>
    <submittedName>
        <fullName evidence="1">Uncharacterized protein</fullName>
    </submittedName>
</protein>
<keyword evidence="2" id="KW-1185">Reference proteome</keyword>
<sequence length="421" mass="46415">MGYPTPSQRGVITGIYYLGTWASYIFISHPASDRMGRRYAALTGITIVAVGTAFESGASGPGAYSMMIAGRIISGIGTGLVSTSVPLYQRFGYPFIVFKTRLPRWPIPYLYITYPALTCVLHKEEKPSREIRRPESRRIRHRTSSRVLGRVCRDVLEQHGIRRVGIVAVLAGHQPDPERSVRRRAAISPGNCSLVAARRELHERADPPRALAHLRRRRGVPGLRHELAHAVQRREPVQPAVEGVSSAVHGADVYPQNRHDSHRNATHRSPGTTNHARLRHARDGNRAVVCIFVYALGYSMGFGPAAWVYGSEIFPTAVRARGLNFSASGSSVGSIVAAQVWPVGIEEIGSNIYFFFMAINFICIPIILLFYPETKGVSLEDMDLLFKHHQQPSAEDVVTDDPVTITTIDSGLPKSPVLAAR</sequence>
<dbReference type="EMBL" id="JAPUUL010002290">
    <property type="protein sequence ID" value="KAJ8125570.1"/>
    <property type="molecule type" value="Genomic_DNA"/>
</dbReference>
<evidence type="ECO:0000313" key="1">
    <source>
        <dbReference type="EMBL" id="KAJ8125570.1"/>
    </source>
</evidence>
<accession>A0ACC2JDM1</accession>
<organism evidence="1 2">
    <name type="scientific">Lasiodiplodia mahajangana</name>
    <dbReference type="NCBI Taxonomy" id="1108764"/>
    <lineage>
        <taxon>Eukaryota</taxon>
        <taxon>Fungi</taxon>
        <taxon>Dikarya</taxon>
        <taxon>Ascomycota</taxon>
        <taxon>Pezizomycotina</taxon>
        <taxon>Dothideomycetes</taxon>
        <taxon>Dothideomycetes incertae sedis</taxon>
        <taxon>Botryosphaeriales</taxon>
        <taxon>Botryosphaeriaceae</taxon>
        <taxon>Lasiodiplodia</taxon>
    </lineage>
</organism>
<gene>
    <name evidence="1" type="ORF">O1611_g8068</name>
</gene>
<dbReference type="Proteomes" id="UP001153332">
    <property type="component" value="Unassembled WGS sequence"/>
</dbReference>